<dbReference type="Pfam" id="PF12551">
    <property type="entry name" value="PHBC_N"/>
    <property type="match status" value="1"/>
</dbReference>
<dbReference type="InterPro" id="IPR010941">
    <property type="entry name" value="PhaC_N"/>
</dbReference>
<gene>
    <name evidence="6" type="primary">phaC_4</name>
    <name evidence="6" type="ORF">KBTEX_03099</name>
</gene>
<feature type="region of interest" description="Disordered" evidence="3">
    <location>
        <begin position="551"/>
        <end position="579"/>
    </location>
</feature>
<dbReference type="EMBL" id="MN079168">
    <property type="protein sequence ID" value="QEA06758.1"/>
    <property type="molecule type" value="Genomic_DNA"/>
</dbReference>
<feature type="domain" description="Poly-beta-hydroxybutyrate polymerase N-terminal" evidence="5">
    <location>
        <begin position="10"/>
        <end position="51"/>
    </location>
</feature>
<proteinExistence type="predicted"/>
<reference evidence="6" key="1">
    <citation type="submission" date="2019-06" db="EMBL/GenBank/DDBJ databases">
        <authorList>
            <person name="Murdoch R.W."/>
            <person name="Fathepure B."/>
        </authorList>
    </citation>
    <scope>NUCLEOTIDE SEQUENCE</scope>
</reference>
<evidence type="ECO:0000256" key="1">
    <source>
        <dbReference type="ARBA" id="ARBA00022679"/>
    </source>
</evidence>
<accession>A0A5B8RFX5</accession>
<keyword evidence="2 6" id="KW-0012">Acyltransferase</keyword>
<feature type="domain" description="Poly-beta-hydroxybutyrate polymerase N-terminal" evidence="4">
    <location>
        <begin position="88"/>
        <end position="257"/>
    </location>
</feature>
<evidence type="ECO:0000313" key="6">
    <source>
        <dbReference type="EMBL" id="QEA06758.1"/>
    </source>
</evidence>
<dbReference type="InterPro" id="IPR051321">
    <property type="entry name" value="PHA/PHB_synthase"/>
</dbReference>
<dbReference type="Gene3D" id="3.40.50.1820">
    <property type="entry name" value="alpha/beta hydrolase"/>
    <property type="match status" value="1"/>
</dbReference>
<evidence type="ECO:0000259" key="5">
    <source>
        <dbReference type="Pfam" id="PF12551"/>
    </source>
</evidence>
<dbReference type="PANTHER" id="PTHR36837:SF5">
    <property type="entry name" value="POLY-3-HYDROXYBUTYRATE SYNTHASE"/>
    <property type="match status" value="1"/>
</dbReference>
<evidence type="ECO:0000256" key="3">
    <source>
        <dbReference type="SAM" id="MobiDB-lite"/>
    </source>
</evidence>
<dbReference type="GO" id="GO:0042619">
    <property type="term" value="P:poly-hydroxybutyrate biosynthetic process"/>
    <property type="evidence" value="ECO:0007669"/>
    <property type="project" value="InterPro"/>
</dbReference>
<evidence type="ECO:0000256" key="2">
    <source>
        <dbReference type="ARBA" id="ARBA00023315"/>
    </source>
</evidence>
<dbReference type="InterPro" id="IPR022211">
    <property type="entry name" value="PHBC_N"/>
</dbReference>
<dbReference type="Pfam" id="PF07167">
    <property type="entry name" value="PhaC_N"/>
    <property type="match status" value="1"/>
</dbReference>
<keyword evidence="1 6" id="KW-0808">Transferase</keyword>
<protein>
    <submittedName>
        <fullName evidence="6">Poly(3-hydroxyalkanoate) polymerase subunit PhaC</fullName>
        <ecNumber evidence="6">2.3.1.-</ecNumber>
    </submittedName>
</protein>
<dbReference type="AlphaFoldDB" id="A0A5B8RFX5"/>
<dbReference type="EC" id="2.3.1.-" evidence="6"/>
<sequence length="579" mass="64934">MLPYAPSGESFRAVDRLYHAWQGRLTSAVSPAAVALAFQDWASHLGNSPGKQTELAFKALSKWSRWADFACRCHMETHAPDAIDPLPQDHRFDHAGWRMPPFRMLQQGFLLTQQWWHNATTDVSGVSPHHQDVVAFMARQWLDVFSPANFLATNPELLETTFHEGGNNLLRGARKALGDWNRLMSGMPPPPPADFVVGQDVAVTPGNVVYRNGLMELIQYTPATTEVYAEPVLITPAWIMKYYILDLSPENSLVRYLVAQGHTVFMISWVNPGEDDRDIGLADYLDRGFYRALSVVRRLIPDVPVHTVGYCLGGTLLAIALAALRGEAQRQVASMTLFAAQTDFSEAGELMLFIDPAQVAYLDDVMWDQGYLDPKQMVAAFQLLRANDLIWSRMTRSYLLGREETITDLMAWNADSTRLPFRMHSEYLHRLFLANDLAEGRYRVDDQPIALTDIHVPVFAVGTETDHVAPWRSVYKIKLLTDTAVTFVLTNGGHNAGVISEPGHPHRHFRIGTRTEGDPYLDPDEWQASLAPVDGSWWPAWAEWLARHSGATVPARPPERGRDRGTSLPDAPGTYVHMS</sequence>
<dbReference type="GO" id="GO:0016746">
    <property type="term" value="F:acyltransferase activity"/>
    <property type="evidence" value="ECO:0007669"/>
    <property type="project" value="UniProtKB-KW"/>
</dbReference>
<dbReference type="SUPFAM" id="SSF53474">
    <property type="entry name" value="alpha/beta-Hydrolases"/>
    <property type="match status" value="1"/>
</dbReference>
<name>A0A5B8RFX5_9ZZZZ</name>
<evidence type="ECO:0000259" key="4">
    <source>
        <dbReference type="Pfam" id="PF07167"/>
    </source>
</evidence>
<organism evidence="6">
    <name type="scientific">uncultured organism</name>
    <dbReference type="NCBI Taxonomy" id="155900"/>
    <lineage>
        <taxon>unclassified sequences</taxon>
        <taxon>environmental samples</taxon>
    </lineage>
</organism>
<dbReference type="PANTHER" id="PTHR36837">
    <property type="entry name" value="POLY(3-HYDROXYALKANOATE) POLYMERASE SUBUNIT PHAC"/>
    <property type="match status" value="1"/>
</dbReference>
<dbReference type="InterPro" id="IPR029058">
    <property type="entry name" value="AB_hydrolase_fold"/>
</dbReference>